<proteinExistence type="predicted"/>
<dbReference type="OMA" id="LERWPYH"/>
<gene>
    <name evidence="2" type="ORF">C5167_001496</name>
</gene>
<accession>A0A4Y7KY70</accession>
<dbReference type="AlphaFoldDB" id="A0A4Y7KY70"/>
<dbReference type="PANTHER" id="PTHR37230:SF1">
    <property type="entry name" value="OS06G0731300 PROTEIN"/>
    <property type="match status" value="1"/>
</dbReference>
<dbReference type="EMBL" id="CM010723">
    <property type="protein sequence ID" value="RZC77330.1"/>
    <property type="molecule type" value="Genomic_DNA"/>
</dbReference>
<feature type="domain" description="DUF7895" evidence="1">
    <location>
        <begin position="87"/>
        <end position="158"/>
    </location>
</feature>
<dbReference type="Proteomes" id="UP000316621">
    <property type="component" value="Chromosome 9"/>
</dbReference>
<name>A0A4Y7KY70_PAPSO</name>
<keyword evidence="3" id="KW-1185">Reference proteome</keyword>
<dbReference type="InterPro" id="IPR057217">
    <property type="entry name" value="DUF7895"/>
</dbReference>
<reference evidence="2 3" key="1">
    <citation type="journal article" date="2018" name="Science">
        <title>The opium poppy genome and morphinan production.</title>
        <authorList>
            <person name="Guo L."/>
            <person name="Winzer T."/>
            <person name="Yang X."/>
            <person name="Li Y."/>
            <person name="Ning Z."/>
            <person name="He Z."/>
            <person name="Teodor R."/>
            <person name="Lu Y."/>
            <person name="Bowser T.A."/>
            <person name="Graham I.A."/>
            <person name="Ye K."/>
        </authorList>
    </citation>
    <scope>NUCLEOTIDE SEQUENCE [LARGE SCALE GENOMIC DNA]</scope>
    <source>
        <strain evidence="3">cv. HN1</strain>
        <tissue evidence="2">Leaves</tissue>
    </source>
</reference>
<protein>
    <recommendedName>
        <fullName evidence="1">DUF7895 domain-containing protein</fullName>
    </recommendedName>
</protein>
<dbReference type="Pfam" id="PF25433">
    <property type="entry name" value="DUF7895"/>
    <property type="match status" value="1"/>
</dbReference>
<dbReference type="PANTHER" id="PTHR37230">
    <property type="entry name" value="OS06G0731300 PROTEIN"/>
    <property type="match status" value="1"/>
</dbReference>
<evidence type="ECO:0000259" key="1">
    <source>
        <dbReference type="Pfam" id="PF25433"/>
    </source>
</evidence>
<dbReference type="OrthoDB" id="1933346at2759"/>
<sequence>MELTLPSLSFSTPELPKVLVRSSNQCSISTLHLRSVERRRRKFIVYSSLPETAASIVIAAAVVGTATNYLLKTMKASESTNAENLLKPCEDCSGTGICGECKGEGFVVKRMSDERAEKARLSAKNMATRYTAGLPKKWSYCTKCSSSRSCTTCGGRGTL</sequence>
<evidence type="ECO:0000313" key="3">
    <source>
        <dbReference type="Proteomes" id="UP000316621"/>
    </source>
</evidence>
<evidence type="ECO:0000313" key="2">
    <source>
        <dbReference type="EMBL" id="RZC77330.1"/>
    </source>
</evidence>
<organism evidence="2 3">
    <name type="scientific">Papaver somniferum</name>
    <name type="common">Opium poppy</name>
    <dbReference type="NCBI Taxonomy" id="3469"/>
    <lineage>
        <taxon>Eukaryota</taxon>
        <taxon>Viridiplantae</taxon>
        <taxon>Streptophyta</taxon>
        <taxon>Embryophyta</taxon>
        <taxon>Tracheophyta</taxon>
        <taxon>Spermatophyta</taxon>
        <taxon>Magnoliopsida</taxon>
        <taxon>Ranunculales</taxon>
        <taxon>Papaveraceae</taxon>
        <taxon>Papaveroideae</taxon>
        <taxon>Papaver</taxon>
    </lineage>
</organism>
<dbReference type="Gramene" id="RZC77330">
    <property type="protein sequence ID" value="RZC77330"/>
    <property type="gene ID" value="C5167_001496"/>
</dbReference>